<organism evidence="8 9">
    <name type="scientific">Algoriphagus oliviformis</name>
    <dbReference type="NCBI Taxonomy" id="2811231"/>
    <lineage>
        <taxon>Bacteria</taxon>
        <taxon>Pseudomonadati</taxon>
        <taxon>Bacteroidota</taxon>
        <taxon>Cytophagia</taxon>
        <taxon>Cytophagales</taxon>
        <taxon>Cyclobacteriaceae</taxon>
        <taxon>Algoriphagus</taxon>
    </lineage>
</organism>
<evidence type="ECO:0000256" key="5">
    <source>
        <dbReference type="ARBA" id="ARBA00022801"/>
    </source>
</evidence>
<evidence type="ECO:0000256" key="3">
    <source>
        <dbReference type="ARBA" id="ARBA00022723"/>
    </source>
</evidence>
<evidence type="ECO:0000256" key="6">
    <source>
        <dbReference type="ARBA" id="ARBA00022837"/>
    </source>
</evidence>
<evidence type="ECO:0000256" key="1">
    <source>
        <dbReference type="ARBA" id="ARBA00001913"/>
    </source>
</evidence>
<keyword evidence="3" id="KW-0479">Metal-binding</keyword>
<dbReference type="InterPro" id="IPR017850">
    <property type="entry name" value="Alkaline_phosphatase_core_sf"/>
</dbReference>
<dbReference type="Proteomes" id="UP000664317">
    <property type="component" value="Unassembled WGS sequence"/>
</dbReference>
<dbReference type="CDD" id="cd16030">
    <property type="entry name" value="iduronate-2-sulfatase"/>
    <property type="match status" value="1"/>
</dbReference>
<comment type="similarity">
    <text evidence="2">Belongs to the sulfatase family.</text>
</comment>
<dbReference type="EMBL" id="JAFKCT010000001">
    <property type="protein sequence ID" value="MBN7809948.1"/>
    <property type="molecule type" value="Genomic_DNA"/>
</dbReference>
<keyword evidence="9" id="KW-1185">Reference proteome</keyword>
<proteinExistence type="inferred from homology"/>
<accession>A0ABS3BYK5</accession>
<reference evidence="8 9" key="1">
    <citation type="submission" date="2021-03" db="EMBL/GenBank/DDBJ databases">
        <title>novel species isolated from a fishpond in China.</title>
        <authorList>
            <person name="Lu H."/>
            <person name="Cai Z."/>
        </authorList>
    </citation>
    <scope>NUCLEOTIDE SEQUENCE [LARGE SCALE GENOMIC DNA]</scope>
    <source>
        <strain evidence="8 9">H41</strain>
    </source>
</reference>
<evidence type="ECO:0000259" key="7">
    <source>
        <dbReference type="Pfam" id="PF00884"/>
    </source>
</evidence>
<evidence type="ECO:0000313" key="9">
    <source>
        <dbReference type="Proteomes" id="UP000664317"/>
    </source>
</evidence>
<evidence type="ECO:0000256" key="4">
    <source>
        <dbReference type="ARBA" id="ARBA00022729"/>
    </source>
</evidence>
<sequence length="485" mass="54036">MRQIRYILILLLALSPLFSFSQGKKSKPNVLLILSDDLTTTALGSYGNQVVQTPYLDQLAAESVQFDRAYAQFPVCGPSRASMMFGYYPSATETYGYVSGREQVGPDRLSLAQWFKNQGYYTARVSKIYHMGVPGDIEKGVDGADDAASWTEKFNVKAPEWQAPGKAELVQGNPDGSTARKGGNVMTIVQASDSELDHADGMAAAKATELIRQHKKEPFFLAVGLVRPHVPFVAPEKYFIPYPWQQIVPPPVVENDWADIPERGINYVTTKNGQMSYAQKQKAIAGYYASVSFMDAQVGKILQTLKEEGLEENTIVVFASDHGFHLGEHDFWMKVSLHEESVQVPFLIKAPGMKAGTSLSFTELVDLYPTLVDLVGGKIPGNIQGKSLVPVLKDTQAQVRDMAFSVTQNGNTYLVRTDRWAYIQYDEDAKSGMELFDMYQDPKQFTNLAGLPEYADTLAEMQQRLRDKLAEVRDNDLNKTYRSAK</sequence>
<name>A0ABS3BYK5_9BACT</name>
<keyword evidence="5" id="KW-0378">Hydrolase</keyword>
<protein>
    <submittedName>
        <fullName evidence="8">Sulfatase</fullName>
    </submittedName>
</protein>
<keyword evidence="4" id="KW-0732">Signal</keyword>
<comment type="cofactor">
    <cofactor evidence="1">
        <name>Ca(2+)</name>
        <dbReference type="ChEBI" id="CHEBI:29108"/>
    </cofactor>
</comment>
<dbReference type="RefSeq" id="WP_206576739.1">
    <property type="nucleotide sequence ID" value="NZ_JAFKCT010000001.1"/>
</dbReference>
<dbReference type="PANTHER" id="PTHR45953">
    <property type="entry name" value="IDURONATE 2-SULFATASE"/>
    <property type="match status" value="1"/>
</dbReference>
<dbReference type="InterPro" id="IPR000917">
    <property type="entry name" value="Sulfatase_N"/>
</dbReference>
<comment type="caution">
    <text evidence="8">The sequence shown here is derived from an EMBL/GenBank/DDBJ whole genome shotgun (WGS) entry which is preliminary data.</text>
</comment>
<gene>
    <name evidence="8" type="ORF">J0A68_03210</name>
</gene>
<dbReference type="Pfam" id="PF00884">
    <property type="entry name" value="Sulfatase"/>
    <property type="match status" value="1"/>
</dbReference>
<feature type="domain" description="Sulfatase N-terminal" evidence="7">
    <location>
        <begin position="28"/>
        <end position="376"/>
    </location>
</feature>
<dbReference type="Gene3D" id="3.40.720.10">
    <property type="entry name" value="Alkaline Phosphatase, subunit A"/>
    <property type="match status" value="1"/>
</dbReference>
<dbReference type="PANTHER" id="PTHR45953:SF1">
    <property type="entry name" value="IDURONATE 2-SULFATASE"/>
    <property type="match status" value="1"/>
</dbReference>
<evidence type="ECO:0000256" key="2">
    <source>
        <dbReference type="ARBA" id="ARBA00008779"/>
    </source>
</evidence>
<keyword evidence="6" id="KW-0106">Calcium</keyword>
<dbReference type="InterPro" id="IPR035874">
    <property type="entry name" value="IDS"/>
</dbReference>
<dbReference type="SUPFAM" id="SSF53649">
    <property type="entry name" value="Alkaline phosphatase-like"/>
    <property type="match status" value="1"/>
</dbReference>
<evidence type="ECO:0000313" key="8">
    <source>
        <dbReference type="EMBL" id="MBN7809948.1"/>
    </source>
</evidence>